<feature type="transmembrane region" description="Helical" evidence="7">
    <location>
        <begin position="255"/>
        <end position="282"/>
    </location>
</feature>
<feature type="transmembrane region" description="Helical" evidence="7">
    <location>
        <begin position="437"/>
        <end position="459"/>
    </location>
</feature>
<evidence type="ECO:0000313" key="8">
    <source>
        <dbReference type="EMBL" id="MET3526148.1"/>
    </source>
</evidence>
<sequence>MNSSTKPAPGARGPAPHGMQDLTQGPIGKTLIIFALPVLGSNILQSLNGSANAIWVSHVLGEAALTATVNANNIFFLMLGAVFGMTMAANLLISQSVGGKDLAMVKRVVGSATTFFFILSLTVGVAGFLLTPSILRVMNTPPDATRDAITYLRVIFVAMPFMYFFSFVMMAQRGAGDSRTPFWFSVCATSMDVILNPMLITGFGPFPRLGIAGSATATLISQTVTLTVMLIHLYRSDSVLILKRQDWRLFWPEFAIIRTLVVKGFPMALQMLVISGAAVIMIRFVNAYGSQTAAGYGAAIQLWTYIQMPAMALGAAVSSMAAQNVGAGRMDRVSEVARKGVMIAALMTAIPVALIYLVEPWVLLLFLPAGSASIPIAIHINAFVLWGFIPFGMAFILNGIIRATGSVWPPLIGLLISMWFVRVPFAHYLEPHLGQDAVWWSFPLGSIMSLVLAAGYYRFGGWRKARLMAGIPRGAAPDTGMATPAVAEETEAVEEAAHVTIPAKAPAE</sequence>
<keyword evidence="2" id="KW-0813">Transport</keyword>
<evidence type="ECO:0000256" key="6">
    <source>
        <dbReference type="ARBA" id="ARBA00023136"/>
    </source>
</evidence>
<evidence type="ECO:0000256" key="2">
    <source>
        <dbReference type="ARBA" id="ARBA00022448"/>
    </source>
</evidence>
<comment type="subcellular location">
    <subcellularLocation>
        <location evidence="1">Cell inner membrane</location>
        <topology evidence="1">Multi-pass membrane protein</topology>
    </subcellularLocation>
</comment>
<reference evidence="8 9" key="1">
    <citation type="submission" date="2024-06" db="EMBL/GenBank/DDBJ databases">
        <title>Genomic Encyclopedia of Type Strains, Phase IV (KMG-IV): sequencing the most valuable type-strain genomes for metagenomic binning, comparative biology and taxonomic classification.</title>
        <authorList>
            <person name="Goeker M."/>
        </authorList>
    </citation>
    <scope>NUCLEOTIDE SEQUENCE [LARGE SCALE GENOMIC DNA]</scope>
    <source>
        <strain evidence="8 9">DSM 17809</strain>
    </source>
</reference>
<keyword evidence="5 7" id="KW-1133">Transmembrane helix</keyword>
<dbReference type="InterPro" id="IPR052031">
    <property type="entry name" value="Membrane_Transporter-Flippase"/>
</dbReference>
<dbReference type="Pfam" id="PF01554">
    <property type="entry name" value="MatE"/>
    <property type="match status" value="2"/>
</dbReference>
<feature type="transmembrane region" description="Helical" evidence="7">
    <location>
        <begin position="343"/>
        <end position="364"/>
    </location>
</feature>
<name>A0ABV2EGJ1_9CAUL</name>
<dbReference type="EMBL" id="JBEPLU010000001">
    <property type="protein sequence ID" value="MET3526148.1"/>
    <property type="molecule type" value="Genomic_DNA"/>
</dbReference>
<evidence type="ECO:0000256" key="7">
    <source>
        <dbReference type="SAM" id="Phobius"/>
    </source>
</evidence>
<keyword evidence="6 7" id="KW-0472">Membrane</keyword>
<keyword evidence="9" id="KW-1185">Reference proteome</keyword>
<evidence type="ECO:0000256" key="3">
    <source>
        <dbReference type="ARBA" id="ARBA00022475"/>
    </source>
</evidence>
<gene>
    <name evidence="8" type="ORF">ABID41_001243</name>
</gene>
<evidence type="ECO:0000313" key="9">
    <source>
        <dbReference type="Proteomes" id="UP001549110"/>
    </source>
</evidence>
<dbReference type="PIRSF" id="PIRSF006603">
    <property type="entry name" value="DinF"/>
    <property type="match status" value="1"/>
</dbReference>
<proteinExistence type="predicted"/>
<dbReference type="NCBIfam" id="TIGR00797">
    <property type="entry name" value="matE"/>
    <property type="match status" value="1"/>
</dbReference>
<organism evidence="8 9">
    <name type="scientific">Phenylobacterium koreense</name>
    <dbReference type="NCBI Taxonomy" id="266125"/>
    <lineage>
        <taxon>Bacteria</taxon>
        <taxon>Pseudomonadati</taxon>
        <taxon>Pseudomonadota</taxon>
        <taxon>Alphaproteobacteria</taxon>
        <taxon>Caulobacterales</taxon>
        <taxon>Caulobacteraceae</taxon>
        <taxon>Phenylobacterium</taxon>
    </lineage>
</organism>
<evidence type="ECO:0000256" key="4">
    <source>
        <dbReference type="ARBA" id="ARBA00022692"/>
    </source>
</evidence>
<dbReference type="Proteomes" id="UP001549110">
    <property type="component" value="Unassembled WGS sequence"/>
</dbReference>
<evidence type="ECO:0000256" key="1">
    <source>
        <dbReference type="ARBA" id="ARBA00004429"/>
    </source>
</evidence>
<feature type="transmembrane region" description="Helical" evidence="7">
    <location>
        <begin position="74"/>
        <end position="93"/>
    </location>
</feature>
<protein>
    <submittedName>
        <fullName evidence="8">MATE family efflux protein</fullName>
    </submittedName>
</protein>
<feature type="transmembrane region" description="Helical" evidence="7">
    <location>
        <begin position="302"/>
        <end position="322"/>
    </location>
</feature>
<feature type="transmembrane region" description="Helical" evidence="7">
    <location>
        <begin position="407"/>
        <end position="425"/>
    </location>
</feature>
<accession>A0ABV2EGJ1</accession>
<keyword evidence="3" id="KW-1003">Cell membrane</keyword>
<dbReference type="CDD" id="cd13138">
    <property type="entry name" value="MATE_yoeA_like"/>
    <property type="match status" value="1"/>
</dbReference>
<feature type="transmembrane region" description="Helical" evidence="7">
    <location>
        <begin position="150"/>
        <end position="170"/>
    </location>
</feature>
<feature type="transmembrane region" description="Helical" evidence="7">
    <location>
        <begin position="376"/>
        <end position="400"/>
    </location>
</feature>
<dbReference type="PANTHER" id="PTHR43549">
    <property type="entry name" value="MULTIDRUG RESISTANCE PROTEIN YPNP-RELATED"/>
    <property type="match status" value="1"/>
</dbReference>
<dbReference type="InterPro" id="IPR002528">
    <property type="entry name" value="MATE_fam"/>
</dbReference>
<dbReference type="InterPro" id="IPR048279">
    <property type="entry name" value="MdtK-like"/>
</dbReference>
<feature type="transmembrane region" description="Helical" evidence="7">
    <location>
        <begin position="105"/>
        <end position="130"/>
    </location>
</feature>
<dbReference type="PANTHER" id="PTHR43549:SF3">
    <property type="entry name" value="MULTIDRUG RESISTANCE PROTEIN YPNP-RELATED"/>
    <property type="match status" value="1"/>
</dbReference>
<dbReference type="RefSeq" id="WP_331932790.1">
    <property type="nucleotide sequence ID" value="NZ_JBEPLU010000001.1"/>
</dbReference>
<evidence type="ECO:0000256" key="5">
    <source>
        <dbReference type="ARBA" id="ARBA00022989"/>
    </source>
</evidence>
<comment type="caution">
    <text evidence="8">The sequence shown here is derived from an EMBL/GenBank/DDBJ whole genome shotgun (WGS) entry which is preliminary data.</text>
</comment>
<keyword evidence="4 7" id="KW-0812">Transmembrane</keyword>
<feature type="transmembrane region" description="Helical" evidence="7">
    <location>
        <begin position="209"/>
        <end position="234"/>
    </location>
</feature>